<sequence length="229" mass="25274">MQVLTRNELPLGGFAGLVEHRFVTDSRLFGSRKSPLTFEGLGQFVYLADAKFNPFGETTMHPHKEIDVITIMLDGQVTHEGSLEHGKSLQAGEAQVQRAGGEGFSHNEINPNSSTNRLLQLWALPDTLGEPAAYKYYKTAKQGITHIYGGDKTQNATFDSKTHIYIVKLAAGESYRADTETLAYVYKGNLDVETTERQIVATDGTLVRTKHATFSALTPSEFVVINHVE</sequence>
<reference evidence="4 5" key="1">
    <citation type="submission" date="2023-12" db="EMBL/GenBank/DDBJ databases">
        <title>Friends and Foes: Symbiotic and Algicidal bacterial influence on Karenia brevis blooms.</title>
        <authorList>
            <person name="Fei C."/>
            <person name="Mohamed A.R."/>
            <person name="Booker A."/>
            <person name="Arshad M."/>
            <person name="Klass S."/>
            <person name="Ahn S."/>
            <person name="Gilbert P.M."/>
            <person name="Heil C.A."/>
            <person name="Martinez J.M."/>
            <person name="Amin S.A."/>
        </authorList>
    </citation>
    <scope>NUCLEOTIDE SEQUENCE [LARGE SCALE GENOMIC DNA]</scope>
    <source>
        <strain evidence="4 5">CE15</strain>
    </source>
</reference>
<evidence type="ECO:0000313" key="4">
    <source>
        <dbReference type="EMBL" id="MEI4552235.1"/>
    </source>
</evidence>
<dbReference type="EMBL" id="JBAWKS010000002">
    <property type="protein sequence ID" value="MEI4552235.1"/>
    <property type="molecule type" value="Genomic_DNA"/>
</dbReference>
<dbReference type="InterPro" id="IPR014710">
    <property type="entry name" value="RmlC-like_jellyroll"/>
</dbReference>
<organism evidence="4 5">
    <name type="scientific">Pseudoalteromonas spongiae</name>
    <dbReference type="NCBI Taxonomy" id="298657"/>
    <lineage>
        <taxon>Bacteria</taxon>
        <taxon>Pseudomonadati</taxon>
        <taxon>Pseudomonadota</taxon>
        <taxon>Gammaproteobacteria</taxon>
        <taxon>Alteromonadales</taxon>
        <taxon>Pseudoalteromonadaceae</taxon>
        <taxon>Pseudoalteromonas</taxon>
    </lineage>
</organism>
<dbReference type="InterPro" id="IPR011051">
    <property type="entry name" value="RmlC_Cupin_sf"/>
</dbReference>
<evidence type="ECO:0000313" key="5">
    <source>
        <dbReference type="Proteomes" id="UP001382455"/>
    </source>
</evidence>
<dbReference type="Gene3D" id="2.60.120.10">
    <property type="entry name" value="Jelly Rolls"/>
    <property type="match status" value="1"/>
</dbReference>
<accession>A0ABU8EZQ2</accession>
<dbReference type="PANTHER" id="PTHR43212:SF3">
    <property type="entry name" value="QUERCETIN 2,3-DIOXYGENASE"/>
    <property type="match status" value="1"/>
</dbReference>
<evidence type="ECO:0000256" key="1">
    <source>
        <dbReference type="ARBA" id="ARBA00008416"/>
    </source>
</evidence>
<evidence type="ECO:0000256" key="2">
    <source>
        <dbReference type="RuleBase" id="RU003457"/>
    </source>
</evidence>
<proteinExistence type="inferred from homology"/>
<dbReference type="SUPFAM" id="SSF51182">
    <property type="entry name" value="RmlC-like cupins"/>
    <property type="match status" value="1"/>
</dbReference>
<name>A0ABU8EZQ2_9GAMM</name>
<dbReference type="PANTHER" id="PTHR43212">
    <property type="entry name" value="QUERCETIN 2,3-DIOXYGENASE"/>
    <property type="match status" value="1"/>
</dbReference>
<comment type="caution">
    <text evidence="4">The sequence shown here is derived from an EMBL/GenBank/DDBJ whole genome shotgun (WGS) entry which is preliminary data.</text>
</comment>
<dbReference type="Proteomes" id="UP001382455">
    <property type="component" value="Unassembled WGS sequence"/>
</dbReference>
<dbReference type="InterPro" id="IPR003829">
    <property type="entry name" value="Pirin_N_dom"/>
</dbReference>
<gene>
    <name evidence="4" type="ORF">WAE96_21325</name>
</gene>
<dbReference type="InterPro" id="IPR012093">
    <property type="entry name" value="Pirin"/>
</dbReference>
<protein>
    <submittedName>
        <fullName evidence="4">Pirin family protein</fullName>
    </submittedName>
</protein>
<feature type="domain" description="Pirin N-terminal" evidence="3">
    <location>
        <begin position="57"/>
        <end position="122"/>
    </location>
</feature>
<comment type="similarity">
    <text evidence="1 2">Belongs to the pirin family.</text>
</comment>
<dbReference type="Pfam" id="PF02678">
    <property type="entry name" value="Pirin"/>
    <property type="match status" value="1"/>
</dbReference>
<keyword evidence="5" id="KW-1185">Reference proteome</keyword>
<evidence type="ECO:0000259" key="3">
    <source>
        <dbReference type="Pfam" id="PF02678"/>
    </source>
</evidence>
<dbReference type="RefSeq" id="WP_336437047.1">
    <property type="nucleotide sequence ID" value="NZ_JBAWKS010000002.1"/>
</dbReference>